<dbReference type="GO" id="GO:0003735">
    <property type="term" value="F:structural constituent of ribosome"/>
    <property type="evidence" value="ECO:0007669"/>
    <property type="project" value="TreeGrafter"/>
</dbReference>
<evidence type="ECO:0000313" key="3">
    <source>
        <dbReference type="EMBL" id="EPE05256.1"/>
    </source>
</evidence>
<dbReference type="STRING" id="1262450.S3C0Q1"/>
<dbReference type="EMBL" id="KE148157">
    <property type="protein sequence ID" value="EPE05256.1"/>
    <property type="molecule type" value="Genomic_DNA"/>
</dbReference>
<dbReference type="VEuPathDB" id="FungiDB:F503_03861"/>
<dbReference type="HOGENOM" id="CLU_852847_0_0_1"/>
<accession>S3C0Q1</accession>
<dbReference type="PANTHER" id="PTHR21349:SF0">
    <property type="entry name" value="LARGE RIBOSOMAL SUBUNIT PROTEIN BL21M"/>
    <property type="match status" value="1"/>
</dbReference>
<keyword evidence="3" id="KW-0687">Ribonucleoprotein</keyword>
<reference evidence="3 4" key="1">
    <citation type="journal article" date="2013" name="BMC Genomics">
        <title>The genome and transcriptome of the pine saprophyte Ophiostoma piceae, and a comparison with the bark beetle-associated pine pathogen Grosmannia clavigera.</title>
        <authorList>
            <person name="Haridas S."/>
            <person name="Wang Y."/>
            <person name="Lim L."/>
            <person name="Massoumi Alamouti S."/>
            <person name="Jackman S."/>
            <person name="Docking R."/>
            <person name="Robertson G."/>
            <person name="Birol I."/>
            <person name="Bohlmann J."/>
            <person name="Breuil C."/>
        </authorList>
    </citation>
    <scope>NUCLEOTIDE SEQUENCE [LARGE SCALE GENOMIC DNA]</scope>
    <source>
        <strain evidence="3 4">UAMH 11346</strain>
    </source>
</reference>
<evidence type="ECO:0000256" key="2">
    <source>
        <dbReference type="ARBA" id="ARBA00044129"/>
    </source>
</evidence>
<comment type="similarity">
    <text evidence="1">Belongs to the bacterial ribosomal protein bL21 family.</text>
</comment>
<protein>
    <recommendedName>
        <fullName evidence="2">Large ribosomal subunit protein bL21m</fullName>
    </recommendedName>
</protein>
<dbReference type="InterPro" id="IPR036164">
    <property type="entry name" value="bL21-like_sf"/>
</dbReference>
<evidence type="ECO:0000256" key="1">
    <source>
        <dbReference type="ARBA" id="ARBA00008563"/>
    </source>
</evidence>
<sequence length="326" mass="34726">MRNWDSVHRITIGVFSVPVLLKPIAATKNDSDTRTCFSEEVAPRTSFCSADDRSRPSPCGLPRLRRSDLLIRPTSLTLSLSLTHTHNKQTNKMRQPTLRAAFRAAATAGAPCTSCSAAARLRPVPSSSSLAAASAAARTPLAYFSTSRLLSSQEPASPKSAAAPAPTPTVLSQILFPSTSSPTPGAVVGNTNNNPSVYATVYIHGRPYLVTPGDSLRLPFLMAGVQPGDELSLDRVGVVGNRSVTAVATSSDGKPEGDGVVRSTVGAQVVASEAIPGASVRAVVLGVETEPERTLIKKKRRSRRKRTFKSKHYFTVLRIKEVVLEQ</sequence>
<name>S3C0Q1_OPHP1</name>
<dbReference type="InterPro" id="IPR028909">
    <property type="entry name" value="bL21-like"/>
</dbReference>
<gene>
    <name evidence="3" type="ORF">F503_03861</name>
</gene>
<dbReference type="Pfam" id="PF00829">
    <property type="entry name" value="Ribosomal_L21p"/>
    <property type="match status" value="1"/>
</dbReference>
<dbReference type="eggNOG" id="KOG0453">
    <property type="taxonomic scope" value="Eukaryota"/>
</dbReference>
<keyword evidence="3" id="KW-0689">Ribosomal protein</keyword>
<dbReference type="OrthoDB" id="5994at2759"/>
<keyword evidence="4" id="KW-1185">Reference proteome</keyword>
<dbReference type="SUPFAM" id="SSF141091">
    <property type="entry name" value="L21p-like"/>
    <property type="match status" value="1"/>
</dbReference>
<proteinExistence type="inferred from homology"/>
<dbReference type="GO" id="GO:0005762">
    <property type="term" value="C:mitochondrial large ribosomal subunit"/>
    <property type="evidence" value="ECO:0007669"/>
    <property type="project" value="TreeGrafter"/>
</dbReference>
<dbReference type="PANTHER" id="PTHR21349">
    <property type="entry name" value="50S RIBOSOMAL PROTEIN L21"/>
    <property type="match status" value="1"/>
</dbReference>
<evidence type="ECO:0000313" key="4">
    <source>
        <dbReference type="Proteomes" id="UP000016923"/>
    </source>
</evidence>
<dbReference type="AlphaFoldDB" id="S3C0Q1"/>
<organism evidence="3 4">
    <name type="scientific">Ophiostoma piceae (strain UAMH 11346)</name>
    <name type="common">Sap stain fungus</name>
    <dbReference type="NCBI Taxonomy" id="1262450"/>
    <lineage>
        <taxon>Eukaryota</taxon>
        <taxon>Fungi</taxon>
        <taxon>Dikarya</taxon>
        <taxon>Ascomycota</taxon>
        <taxon>Pezizomycotina</taxon>
        <taxon>Sordariomycetes</taxon>
        <taxon>Sordariomycetidae</taxon>
        <taxon>Ophiostomatales</taxon>
        <taxon>Ophiostomataceae</taxon>
        <taxon>Ophiostoma</taxon>
    </lineage>
</organism>
<dbReference type="Proteomes" id="UP000016923">
    <property type="component" value="Unassembled WGS sequence"/>
</dbReference>